<dbReference type="GeneID" id="68878842"/>
<reference evidence="6" key="3">
    <citation type="submission" date="2021-10" db="EMBL/GenBank/DDBJ databases">
        <authorList>
            <person name="Mesa V."/>
        </authorList>
    </citation>
    <scope>NUCLEOTIDE SEQUENCE</scope>
    <source>
        <strain evidence="6">CC3_PB</strain>
    </source>
</reference>
<dbReference type="GO" id="GO:0045892">
    <property type="term" value="P:negative regulation of DNA-templated transcription"/>
    <property type="evidence" value="ECO:0007669"/>
    <property type="project" value="TreeGrafter"/>
</dbReference>
<keyword evidence="4" id="KW-0804">Transcription</keyword>
<dbReference type="Gene3D" id="1.10.10.10">
    <property type="entry name" value="Winged helix-like DNA-binding domain superfamily/Winged helix DNA-binding domain"/>
    <property type="match status" value="1"/>
</dbReference>
<evidence type="ECO:0000256" key="1">
    <source>
        <dbReference type="ARBA" id="ARBA00022491"/>
    </source>
</evidence>
<keyword evidence="2" id="KW-0805">Transcription regulation</keyword>
<evidence type="ECO:0000256" key="3">
    <source>
        <dbReference type="ARBA" id="ARBA00023125"/>
    </source>
</evidence>
<dbReference type="RefSeq" id="WP_058296494.1">
    <property type="nucleotide sequence ID" value="NZ_CAKJVD010000083.1"/>
</dbReference>
<dbReference type="InterPro" id="IPR011663">
    <property type="entry name" value="UTRA"/>
</dbReference>
<dbReference type="PRINTS" id="PR00035">
    <property type="entry name" value="HTHGNTR"/>
</dbReference>
<keyword evidence="10" id="KW-1185">Reference proteome</keyword>
<gene>
    <name evidence="9" type="primary">yydK</name>
    <name evidence="7" type="ORF">CNEO2_10229</name>
    <name evidence="6" type="ORF">CNEO_41552</name>
    <name evidence="9" type="ORF">CNEONATNEC25_03332</name>
    <name evidence="8" type="ORF">CQ394_11840</name>
</gene>
<dbReference type="EMBL" id="CAMTCP010000111">
    <property type="protein sequence ID" value="CAI3565729.1"/>
    <property type="molecule type" value="Genomic_DNA"/>
</dbReference>
<dbReference type="SUPFAM" id="SSF46785">
    <property type="entry name" value="Winged helix' DNA-binding domain"/>
    <property type="match status" value="1"/>
</dbReference>
<accession>A0A2A7ML97</accession>
<dbReference type="PANTHER" id="PTHR44846">
    <property type="entry name" value="MANNOSYL-D-GLYCERATE TRANSPORT/METABOLISM SYSTEM REPRESSOR MNGR-RELATED"/>
    <property type="match status" value="1"/>
</dbReference>
<dbReference type="CDD" id="cd07377">
    <property type="entry name" value="WHTH_GntR"/>
    <property type="match status" value="1"/>
</dbReference>
<dbReference type="InterPro" id="IPR028978">
    <property type="entry name" value="Chorismate_lyase_/UTRA_dom_sf"/>
</dbReference>
<dbReference type="InterPro" id="IPR050679">
    <property type="entry name" value="Bact_HTH_transcr_reg"/>
</dbReference>
<organism evidence="8 10">
    <name type="scientific">Clostridium neonatale</name>
    <dbReference type="NCBI Taxonomy" id="137838"/>
    <lineage>
        <taxon>Bacteria</taxon>
        <taxon>Bacillati</taxon>
        <taxon>Bacillota</taxon>
        <taxon>Clostridia</taxon>
        <taxon>Eubacteriales</taxon>
        <taxon>Clostridiaceae</taxon>
        <taxon>Clostridium</taxon>
    </lineage>
</organism>
<dbReference type="FunFam" id="3.40.1410.10:FF:000008">
    <property type="entry name" value="Transcriptional regulator, GntR family"/>
    <property type="match status" value="1"/>
</dbReference>
<evidence type="ECO:0000259" key="5">
    <source>
        <dbReference type="PROSITE" id="PS50949"/>
    </source>
</evidence>
<dbReference type="AlphaFoldDB" id="A0A2A7ML97"/>
<dbReference type="Pfam" id="PF07702">
    <property type="entry name" value="UTRA"/>
    <property type="match status" value="1"/>
</dbReference>
<dbReference type="EMBL" id="UWJD01000002">
    <property type="protein sequence ID" value="VCT85729.1"/>
    <property type="molecule type" value="Genomic_DNA"/>
</dbReference>
<evidence type="ECO:0000256" key="2">
    <source>
        <dbReference type="ARBA" id="ARBA00023015"/>
    </source>
</evidence>
<evidence type="ECO:0000313" key="8">
    <source>
        <dbReference type="EMBL" id="PEG32349.1"/>
    </source>
</evidence>
<dbReference type="EMBL" id="PDCJ01000001">
    <property type="protein sequence ID" value="PEG32349.1"/>
    <property type="molecule type" value="Genomic_DNA"/>
</dbReference>
<keyword evidence="3" id="KW-0238">DNA-binding</keyword>
<evidence type="ECO:0000313" key="10">
    <source>
        <dbReference type="Proteomes" id="UP000220840"/>
    </source>
</evidence>
<dbReference type="SMART" id="SM00866">
    <property type="entry name" value="UTRA"/>
    <property type="match status" value="1"/>
</dbReference>
<evidence type="ECO:0000313" key="11">
    <source>
        <dbReference type="Proteomes" id="UP000431451"/>
    </source>
</evidence>
<evidence type="ECO:0000313" key="7">
    <source>
        <dbReference type="EMBL" id="CAI3565729.1"/>
    </source>
</evidence>
<evidence type="ECO:0000313" key="6">
    <source>
        <dbReference type="EMBL" id="CAG9704975.1"/>
    </source>
</evidence>
<dbReference type="PANTHER" id="PTHR44846:SF4">
    <property type="entry name" value="HTH GNTR-TYPE DOMAIN-CONTAINING PROTEIN"/>
    <property type="match status" value="1"/>
</dbReference>
<dbReference type="InterPro" id="IPR036390">
    <property type="entry name" value="WH_DNA-bd_sf"/>
</dbReference>
<name>A0A2A7ML97_9CLOT</name>
<evidence type="ECO:0000256" key="4">
    <source>
        <dbReference type="ARBA" id="ARBA00023163"/>
    </source>
</evidence>
<dbReference type="OrthoDB" id="2141316at2"/>
<dbReference type="EMBL" id="CAKJVE010000004">
    <property type="protein sequence ID" value="CAG9704975.1"/>
    <property type="molecule type" value="Genomic_DNA"/>
</dbReference>
<dbReference type="GO" id="GO:0003700">
    <property type="term" value="F:DNA-binding transcription factor activity"/>
    <property type="evidence" value="ECO:0007669"/>
    <property type="project" value="InterPro"/>
</dbReference>
<dbReference type="SUPFAM" id="SSF64288">
    <property type="entry name" value="Chorismate lyase-like"/>
    <property type="match status" value="1"/>
</dbReference>
<dbReference type="Proteomes" id="UP000220840">
    <property type="component" value="Unassembled WGS sequence"/>
</dbReference>
<keyword evidence="1" id="KW-0678">Repressor</keyword>
<proteinExistence type="predicted"/>
<dbReference type="Gene3D" id="3.40.1410.10">
    <property type="entry name" value="Chorismate lyase-like"/>
    <property type="match status" value="1"/>
</dbReference>
<dbReference type="Pfam" id="PF00392">
    <property type="entry name" value="GntR"/>
    <property type="match status" value="1"/>
</dbReference>
<feature type="domain" description="HTH gntR-type" evidence="5">
    <location>
        <begin position="2"/>
        <end position="70"/>
    </location>
</feature>
<dbReference type="STRING" id="137838.GCA_001458595_03859"/>
<reference evidence="9 11" key="2">
    <citation type="submission" date="2018-06" db="EMBL/GenBank/DDBJ databases">
        <authorList>
            <consortium name="IHU Genomes"/>
        </authorList>
    </citation>
    <scope>NUCLEOTIDE SEQUENCE [LARGE SCALE GENOMIC DNA]</scope>
    <source>
        <strain evidence="9 11">NEC25</strain>
    </source>
</reference>
<reference evidence="7" key="4">
    <citation type="submission" date="2022-10" db="EMBL/GenBank/DDBJ databases">
        <authorList>
            <person name="Aires J."/>
            <person name="Mesa V."/>
        </authorList>
    </citation>
    <scope>NUCLEOTIDE SEQUENCE</scope>
    <source>
        <strain evidence="7">Clostridium neonatale JD116</strain>
    </source>
</reference>
<dbReference type="Proteomes" id="UP000431451">
    <property type="component" value="Unassembled WGS sequence"/>
</dbReference>
<reference evidence="8 10" key="1">
    <citation type="submission" date="2017-10" db="EMBL/GenBank/DDBJ databases">
        <title>Effective Description of Clostridium neonatale sp. nov. linked to necrotizing enterocolitis in neonates and a clarification of species assignable to the genus Clostridium (Prazmowski 1880) emend. Lawson and Rainey 2016.</title>
        <authorList>
            <person name="Bernard K."/>
            <person name="Burdz T."/>
            <person name="Wiebe D."/>
            <person name="Balcewich B."/>
            <person name="Alfa M."/>
            <person name="Bernier A.-M."/>
        </authorList>
    </citation>
    <scope>NUCLEOTIDE SEQUENCE [LARGE SCALE GENOMIC DNA]</scope>
    <source>
        <strain evidence="8 10">LCDC99A005</strain>
    </source>
</reference>
<dbReference type="SMART" id="SM00345">
    <property type="entry name" value="HTH_GNTR"/>
    <property type="match status" value="1"/>
</dbReference>
<dbReference type="Proteomes" id="UP001189143">
    <property type="component" value="Unassembled WGS sequence"/>
</dbReference>
<dbReference type="Proteomes" id="UP000789738">
    <property type="component" value="Unassembled WGS sequence"/>
</dbReference>
<protein>
    <submittedName>
        <fullName evidence="6 8">Transcriptional regulator</fullName>
    </submittedName>
    <submittedName>
        <fullName evidence="9">Putative HTH-type transcriptional regulator YydK</fullName>
    </submittedName>
</protein>
<sequence length="232" mass="27105">MQPKYEFVAKTLEKEIIERKYNDDKKLPTEEELMKVFQVSKNTIRKAIDVLVSNGYVYRVQGSGVFLRDFFYNGFVNVMNMTGLTKNFSADKIATKVIELSLIDPTEKIIEKLNCSPETKIYYVKRIRYLDGEPIEIEESYYNKDVICYLNNEICLGSIFKYITEDLKLNIGFANRVISTEKLSKEDAEFLNLEENDPSLNLENVVYLSNGKAFDYSIEKYNYLKIKLYNIN</sequence>
<dbReference type="InterPro" id="IPR036388">
    <property type="entry name" value="WH-like_DNA-bd_sf"/>
</dbReference>
<evidence type="ECO:0000313" key="9">
    <source>
        <dbReference type="EMBL" id="VCT85729.1"/>
    </source>
</evidence>
<dbReference type="GO" id="GO:0003677">
    <property type="term" value="F:DNA binding"/>
    <property type="evidence" value="ECO:0007669"/>
    <property type="project" value="UniProtKB-KW"/>
</dbReference>
<dbReference type="PROSITE" id="PS50949">
    <property type="entry name" value="HTH_GNTR"/>
    <property type="match status" value="1"/>
</dbReference>
<dbReference type="InterPro" id="IPR000524">
    <property type="entry name" value="Tscrpt_reg_HTH_GntR"/>
</dbReference>